<accession>A0ABM3M5L0</accession>
<evidence type="ECO:0000313" key="8">
    <source>
        <dbReference type="RefSeq" id="XP_052746303.1"/>
    </source>
</evidence>
<dbReference type="SMART" id="SM00355">
    <property type="entry name" value="ZnF_C2H2"/>
    <property type="match status" value="10"/>
</dbReference>
<evidence type="ECO:0000256" key="2">
    <source>
        <dbReference type="ARBA" id="ARBA00022737"/>
    </source>
</evidence>
<keyword evidence="3 5" id="KW-0863">Zinc-finger</keyword>
<dbReference type="PROSITE" id="PS00028">
    <property type="entry name" value="ZINC_FINGER_C2H2_1"/>
    <property type="match status" value="8"/>
</dbReference>
<dbReference type="PANTHER" id="PTHR19818">
    <property type="entry name" value="ZINC FINGER PROTEIN ZIC AND GLI"/>
    <property type="match status" value="1"/>
</dbReference>
<evidence type="ECO:0000313" key="7">
    <source>
        <dbReference type="Proteomes" id="UP001652582"/>
    </source>
</evidence>
<dbReference type="PANTHER" id="PTHR19818:SF139">
    <property type="entry name" value="PAIR-RULE PROTEIN ODD-PAIRED"/>
    <property type="match status" value="1"/>
</dbReference>
<evidence type="ECO:0000256" key="4">
    <source>
        <dbReference type="ARBA" id="ARBA00022833"/>
    </source>
</evidence>
<dbReference type="GeneID" id="112056969"/>
<feature type="domain" description="C2H2-type" evidence="6">
    <location>
        <begin position="434"/>
        <end position="462"/>
    </location>
</feature>
<dbReference type="RefSeq" id="XP_052746304.1">
    <property type="nucleotide sequence ID" value="XM_052890344.1"/>
</dbReference>
<evidence type="ECO:0000259" key="6">
    <source>
        <dbReference type="PROSITE" id="PS50157"/>
    </source>
</evidence>
<keyword evidence="2" id="KW-0677">Repeat</keyword>
<feature type="domain" description="C2H2-type" evidence="6">
    <location>
        <begin position="591"/>
        <end position="618"/>
    </location>
</feature>
<dbReference type="Proteomes" id="UP001652582">
    <property type="component" value="Chromosome 27"/>
</dbReference>
<dbReference type="Gene3D" id="3.30.160.60">
    <property type="entry name" value="Classic Zinc Finger"/>
    <property type="match status" value="6"/>
</dbReference>
<dbReference type="PROSITE" id="PS50157">
    <property type="entry name" value="ZINC_FINGER_C2H2_2"/>
    <property type="match status" value="6"/>
</dbReference>
<protein>
    <submittedName>
        <fullName evidence="8 9">Zinc finger protein 888</fullName>
    </submittedName>
</protein>
<dbReference type="InterPro" id="IPR013087">
    <property type="entry name" value="Znf_C2H2_type"/>
</dbReference>
<proteinExistence type="predicted"/>
<reference evidence="8 9" key="1">
    <citation type="submission" date="2025-05" db="UniProtKB">
        <authorList>
            <consortium name="RefSeq"/>
        </authorList>
    </citation>
    <scope>IDENTIFICATION</scope>
</reference>
<keyword evidence="1" id="KW-0479">Metal-binding</keyword>
<feature type="domain" description="C2H2-type" evidence="6">
    <location>
        <begin position="324"/>
        <end position="351"/>
    </location>
</feature>
<organism evidence="7 8">
    <name type="scientific">Bicyclus anynana</name>
    <name type="common">Squinting bush brown butterfly</name>
    <dbReference type="NCBI Taxonomy" id="110368"/>
    <lineage>
        <taxon>Eukaryota</taxon>
        <taxon>Metazoa</taxon>
        <taxon>Ecdysozoa</taxon>
        <taxon>Arthropoda</taxon>
        <taxon>Hexapoda</taxon>
        <taxon>Insecta</taxon>
        <taxon>Pterygota</taxon>
        <taxon>Neoptera</taxon>
        <taxon>Endopterygota</taxon>
        <taxon>Lepidoptera</taxon>
        <taxon>Glossata</taxon>
        <taxon>Ditrysia</taxon>
        <taxon>Papilionoidea</taxon>
        <taxon>Nymphalidae</taxon>
        <taxon>Satyrinae</taxon>
        <taxon>Satyrini</taxon>
        <taxon>Mycalesina</taxon>
        <taxon>Bicyclus</taxon>
    </lineage>
</organism>
<evidence type="ECO:0000256" key="5">
    <source>
        <dbReference type="PROSITE-ProRule" id="PRU00042"/>
    </source>
</evidence>
<gene>
    <name evidence="8 9" type="primary">LOC112056969</name>
</gene>
<name>A0ABM3M5L0_BICAN</name>
<dbReference type="SUPFAM" id="SSF57667">
    <property type="entry name" value="beta-beta-alpha zinc fingers"/>
    <property type="match status" value="3"/>
</dbReference>
<evidence type="ECO:0000256" key="1">
    <source>
        <dbReference type="ARBA" id="ARBA00022723"/>
    </source>
</evidence>
<dbReference type="Pfam" id="PF00096">
    <property type="entry name" value="zf-C2H2"/>
    <property type="match status" value="3"/>
</dbReference>
<dbReference type="RefSeq" id="XP_052746303.1">
    <property type="nucleotide sequence ID" value="XM_052890343.1"/>
</dbReference>
<feature type="domain" description="C2H2-type" evidence="6">
    <location>
        <begin position="618"/>
        <end position="644"/>
    </location>
</feature>
<feature type="domain" description="C2H2-type" evidence="6">
    <location>
        <begin position="407"/>
        <end position="435"/>
    </location>
</feature>
<sequence length="648" mass="74659">MATLITSSDVGRVETRLSVPTAQFCMVCLATDCKLYPLSKYGLAEAYHNLTDKSQFCNMNFVAKCCTECAQRLINCDRFRDKSLRSYNLLLDLFEKKAVITTEDIKAIDRTKHELSSNIDKKIYKPDHCDSYLIHNQVEHIKIELELDSKSKIEILNDINSDEEYLVDDIDNDTEFLYDNIKIKHSEIHTDNIDRFLIFKNEKPDNITDSDNDVEIVNDFESKFNNTNSSVDELVINDSNEIQAVKNEITTTDTKERKVVVKKVKAAPKPKKPRAKIKKTVGRQRKPENQCYLKYFEVTKLSHEEQVAMIQRRKEADNFKSSVYKCMTCYKVFTCVSSYDRHMEKHTDEYGPIICGVCGIHCRARFRLTKHIEATHSTRFSCNVCDFVTTAASTAKSHARWHDGVTYKCEQCDQEYSKKTSYLSHLRIAHVSDTVCILCGYTFINKNGLRMHLERKHRSEDVQNPLGPLCELCNLRFASHGAYRQHLKVSHNVHGLPLSRNASSGMKKCAARQDIQTVQCELCGTKLKGFKLYAYHFSRVHPDQQPSQEPPNKLQQAITAKLFLCHQCGKSFPNTNQLNHHIWRHNGVKRYQCDTCDKRFVGKINLVQHMQLHSEARHRCTVCERTFTHPSNARRHLLVSSYTGCSGV</sequence>
<feature type="domain" description="C2H2-type" evidence="6">
    <location>
        <begin position="563"/>
        <end position="590"/>
    </location>
</feature>
<keyword evidence="4" id="KW-0862">Zinc</keyword>
<evidence type="ECO:0000313" key="9">
    <source>
        <dbReference type="RefSeq" id="XP_052746304.1"/>
    </source>
</evidence>
<evidence type="ECO:0000256" key="3">
    <source>
        <dbReference type="ARBA" id="ARBA00022771"/>
    </source>
</evidence>
<dbReference type="Pfam" id="PF12874">
    <property type="entry name" value="zf-met"/>
    <property type="match status" value="1"/>
</dbReference>
<dbReference type="InterPro" id="IPR050329">
    <property type="entry name" value="GLI_C2H2-zinc-finger"/>
</dbReference>
<keyword evidence="7" id="KW-1185">Reference proteome</keyword>
<dbReference type="InterPro" id="IPR036236">
    <property type="entry name" value="Znf_C2H2_sf"/>
</dbReference>